<organism evidence="1 2">
    <name type="scientific">Chara braunii</name>
    <name type="common">Braun's stonewort</name>
    <dbReference type="NCBI Taxonomy" id="69332"/>
    <lineage>
        <taxon>Eukaryota</taxon>
        <taxon>Viridiplantae</taxon>
        <taxon>Streptophyta</taxon>
        <taxon>Charophyceae</taxon>
        <taxon>Charales</taxon>
        <taxon>Characeae</taxon>
        <taxon>Chara</taxon>
    </lineage>
</organism>
<dbReference type="AlphaFoldDB" id="A0A388MA50"/>
<sequence length="362" mass="38338">MRHGVAVLNRVAVETAIVDAETESSIRFASKEDGCTPQGVAGFNETQSQELLKLTLEFGGLEDRESVGRLVVNTIVRYKLDGVLDVAHRWNAGIRERRWENIVVLSNEVTDCGVQVVVDGLAEVEVVAMVTLWRQRGTSVLLTILERAEAAREVAALLRGTVGATAERGTALGSVVRGEEGVTGTLGLGGGCGVKTDPHPLMVPGGLVSLRGRCELVPPELGAVLERKAGQETIDKGSLGEERHVTNEAGVLKDLDVAIQIGSATRAGPACSDDTLEGVSHVISGSEAILEERLEIHEGQSPTLTKGVSVEILPGVERTATQARGEVTHPRVGCGAHELERAGGRLQPPRHAYACTVIQSNV</sequence>
<reference evidence="1 2" key="1">
    <citation type="journal article" date="2018" name="Cell">
        <title>The Chara Genome: Secondary Complexity and Implications for Plant Terrestrialization.</title>
        <authorList>
            <person name="Nishiyama T."/>
            <person name="Sakayama H."/>
            <person name="Vries J.D."/>
            <person name="Buschmann H."/>
            <person name="Saint-Marcoux D."/>
            <person name="Ullrich K.K."/>
            <person name="Haas F.B."/>
            <person name="Vanderstraeten L."/>
            <person name="Becker D."/>
            <person name="Lang D."/>
            <person name="Vosolsobe S."/>
            <person name="Rombauts S."/>
            <person name="Wilhelmsson P.K.I."/>
            <person name="Janitza P."/>
            <person name="Kern R."/>
            <person name="Heyl A."/>
            <person name="Rumpler F."/>
            <person name="Villalobos L.I.A.C."/>
            <person name="Clay J.M."/>
            <person name="Skokan R."/>
            <person name="Toyoda A."/>
            <person name="Suzuki Y."/>
            <person name="Kagoshima H."/>
            <person name="Schijlen E."/>
            <person name="Tajeshwar N."/>
            <person name="Catarino B."/>
            <person name="Hetherington A.J."/>
            <person name="Saltykova A."/>
            <person name="Bonnot C."/>
            <person name="Breuninger H."/>
            <person name="Symeonidi A."/>
            <person name="Radhakrishnan G.V."/>
            <person name="Van Nieuwerburgh F."/>
            <person name="Deforce D."/>
            <person name="Chang C."/>
            <person name="Karol K.G."/>
            <person name="Hedrich R."/>
            <person name="Ulvskov P."/>
            <person name="Glockner G."/>
            <person name="Delwiche C.F."/>
            <person name="Petrasek J."/>
            <person name="Van de Peer Y."/>
            <person name="Friml J."/>
            <person name="Beilby M."/>
            <person name="Dolan L."/>
            <person name="Kohara Y."/>
            <person name="Sugano S."/>
            <person name="Fujiyama A."/>
            <person name="Delaux P.-M."/>
            <person name="Quint M."/>
            <person name="TheiBen G."/>
            <person name="Hagemann M."/>
            <person name="Harholt J."/>
            <person name="Dunand C."/>
            <person name="Zachgo S."/>
            <person name="Langdale J."/>
            <person name="Maumus F."/>
            <person name="Straeten D.V.D."/>
            <person name="Gould S.B."/>
            <person name="Rensing S.A."/>
        </authorList>
    </citation>
    <scope>NUCLEOTIDE SEQUENCE [LARGE SCALE GENOMIC DNA]</scope>
    <source>
        <strain evidence="1 2">S276</strain>
    </source>
</reference>
<evidence type="ECO:0000313" key="2">
    <source>
        <dbReference type="Proteomes" id="UP000265515"/>
    </source>
</evidence>
<gene>
    <name evidence="1" type="ORF">CBR_g52225</name>
</gene>
<proteinExistence type="predicted"/>
<protein>
    <submittedName>
        <fullName evidence="1">Uncharacterized protein</fullName>
    </submittedName>
</protein>
<accession>A0A388MA50</accession>
<keyword evidence="2" id="KW-1185">Reference proteome</keyword>
<dbReference type="EMBL" id="BFEA01000896">
    <property type="protein sequence ID" value="GBG91339.1"/>
    <property type="molecule type" value="Genomic_DNA"/>
</dbReference>
<name>A0A388MA50_CHABU</name>
<dbReference type="Gramene" id="GBG91339">
    <property type="protein sequence ID" value="GBG91339"/>
    <property type="gene ID" value="CBR_g52225"/>
</dbReference>
<evidence type="ECO:0000313" key="1">
    <source>
        <dbReference type="EMBL" id="GBG91339.1"/>
    </source>
</evidence>
<comment type="caution">
    <text evidence="1">The sequence shown here is derived from an EMBL/GenBank/DDBJ whole genome shotgun (WGS) entry which is preliminary data.</text>
</comment>
<dbReference type="Proteomes" id="UP000265515">
    <property type="component" value="Unassembled WGS sequence"/>
</dbReference>